<proteinExistence type="predicted"/>
<dbReference type="Proteomes" id="UP000216943">
    <property type="component" value="Unassembled WGS sequence"/>
</dbReference>
<dbReference type="InterPro" id="IPR029063">
    <property type="entry name" value="SAM-dependent_MTases_sf"/>
</dbReference>
<gene>
    <name evidence="1" type="ORF">CJJ23_02260</name>
</gene>
<protein>
    <submittedName>
        <fullName evidence="1">Uncharacterized protein</fullName>
    </submittedName>
</protein>
<accession>A0A269TKI0</accession>
<organism evidence="1 2">
    <name type="scientific">Mycoplasmopsis agassizii</name>
    <dbReference type="NCBI Taxonomy" id="33922"/>
    <lineage>
        <taxon>Bacteria</taxon>
        <taxon>Bacillati</taxon>
        <taxon>Mycoplasmatota</taxon>
        <taxon>Mycoplasmoidales</taxon>
        <taxon>Metamycoplasmataceae</taxon>
        <taxon>Mycoplasmopsis</taxon>
    </lineage>
</organism>
<dbReference type="AlphaFoldDB" id="A0A269TKI0"/>
<reference evidence="2" key="1">
    <citation type="submission" date="2017-08" db="EMBL/GenBank/DDBJ databases">
        <authorList>
            <person name="Alvarez-Ponce D."/>
            <person name="Weitzman C.L."/>
            <person name="Tillett R.L."/>
            <person name="Sandmeier F.C."/>
            <person name="Tracy C.R."/>
        </authorList>
    </citation>
    <scope>NUCLEOTIDE SEQUENCE [LARGE SCALE GENOMIC DNA]</scope>
    <source>
        <strain evidence="2">723</strain>
    </source>
</reference>
<comment type="caution">
    <text evidence="1">The sequence shown here is derived from an EMBL/GenBank/DDBJ whole genome shotgun (WGS) entry which is preliminary data.</text>
</comment>
<feature type="non-terminal residue" evidence="1">
    <location>
        <position position="1"/>
    </location>
</feature>
<dbReference type="SUPFAM" id="SSF53335">
    <property type="entry name" value="S-adenosyl-L-methionine-dependent methyltransferases"/>
    <property type="match status" value="1"/>
</dbReference>
<sequence>HFSRLVNIQEIQEKNYNLAVNTYVAKHDNREVVDITKLNSEINVIVKNANHLRESIDNIINEIETRE</sequence>
<evidence type="ECO:0000313" key="2">
    <source>
        <dbReference type="Proteomes" id="UP000216943"/>
    </source>
</evidence>
<evidence type="ECO:0000313" key="1">
    <source>
        <dbReference type="EMBL" id="PAK21448.1"/>
    </source>
</evidence>
<dbReference type="EMBL" id="NQNY01000005">
    <property type="protein sequence ID" value="PAK21448.1"/>
    <property type="molecule type" value="Genomic_DNA"/>
</dbReference>
<name>A0A269TKI0_9BACT</name>